<gene>
    <name evidence="1" type="ORF">PIB30_005595</name>
</gene>
<organism evidence="1 2">
    <name type="scientific">Stylosanthes scabra</name>
    <dbReference type="NCBI Taxonomy" id="79078"/>
    <lineage>
        <taxon>Eukaryota</taxon>
        <taxon>Viridiplantae</taxon>
        <taxon>Streptophyta</taxon>
        <taxon>Embryophyta</taxon>
        <taxon>Tracheophyta</taxon>
        <taxon>Spermatophyta</taxon>
        <taxon>Magnoliopsida</taxon>
        <taxon>eudicotyledons</taxon>
        <taxon>Gunneridae</taxon>
        <taxon>Pentapetalae</taxon>
        <taxon>rosids</taxon>
        <taxon>fabids</taxon>
        <taxon>Fabales</taxon>
        <taxon>Fabaceae</taxon>
        <taxon>Papilionoideae</taxon>
        <taxon>50 kb inversion clade</taxon>
        <taxon>dalbergioids sensu lato</taxon>
        <taxon>Dalbergieae</taxon>
        <taxon>Pterocarpus clade</taxon>
        <taxon>Stylosanthes</taxon>
    </lineage>
</organism>
<sequence>MRKRKNFKKNKEEKKLSERTGAHTRVCAYAPVLHVAHFSEHVSRQLPSVSDTSAGQVTRGSTGFAAEIRVSNQVNADRVGSLAGCVRVGNMRGSAEGTGSRAGRQRKRVSTLQPLITPTDPTAQINLAEGRSQTESGGFRWRMAARPATYGGEVGGRILRTMGGVEICVCGRKITTNRRRNR</sequence>
<proteinExistence type="predicted"/>
<accession>A0ABU6R3X5</accession>
<dbReference type="Proteomes" id="UP001341840">
    <property type="component" value="Unassembled WGS sequence"/>
</dbReference>
<dbReference type="EMBL" id="JASCZI010030219">
    <property type="protein sequence ID" value="MED6118758.1"/>
    <property type="molecule type" value="Genomic_DNA"/>
</dbReference>
<evidence type="ECO:0000313" key="1">
    <source>
        <dbReference type="EMBL" id="MED6118758.1"/>
    </source>
</evidence>
<reference evidence="1 2" key="1">
    <citation type="journal article" date="2023" name="Plants (Basel)">
        <title>Bridging the Gap: Combining Genomics and Transcriptomics Approaches to Understand Stylosanthes scabra, an Orphan Legume from the Brazilian Caatinga.</title>
        <authorList>
            <person name="Ferreira-Neto J.R.C."/>
            <person name="da Silva M.D."/>
            <person name="Binneck E."/>
            <person name="de Melo N.F."/>
            <person name="da Silva R.H."/>
            <person name="de Melo A.L.T.M."/>
            <person name="Pandolfi V."/>
            <person name="Bustamante F.O."/>
            <person name="Brasileiro-Vidal A.C."/>
            <person name="Benko-Iseppon A.M."/>
        </authorList>
    </citation>
    <scope>NUCLEOTIDE SEQUENCE [LARGE SCALE GENOMIC DNA]</scope>
    <source>
        <tissue evidence="1">Leaves</tissue>
    </source>
</reference>
<protein>
    <submittedName>
        <fullName evidence="1">Uncharacterized protein</fullName>
    </submittedName>
</protein>
<keyword evidence="2" id="KW-1185">Reference proteome</keyword>
<name>A0ABU6R3X5_9FABA</name>
<evidence type="ECO:0000313" key="2">
    <source>
        <dbReference type="Proteomes" id="UP001341840"/>
    </source>
</evidence>
<comment type="caution">
    <text evidence="1">The sequence shown here is derived from an EMBL/GenBank/DDBJ whole genome shotgun (WGS) entry which is preliminary data.</text>
</comment>